<accession>T1C3M4</accession>
<feature type="non-terminal residue" evidence="2">
    <location>
        <position position="86"/>
    </location>
</feature>
<proteinExistence type="predicted"/>
<keyword evidence="1" id="KW-0812">Transmembrane</keyword>
<evidence type="ECO:0000313" key="2">
    <source>
        <dbReference type="EMBL" id="EQD80076.1"/>
    </source>
</evidence>
<gene>
    <name evidence="2" type="ORF">B1A_01268</name>
</gene>
<keyword evidence="1" id="KW-0472">Membrane</keyword>
<feature type="transmembrane region" description="Helical" evidence="1">
    <location>
        <begin position="38"/>
        <end position="62"/>
    </location>
</feature>
<sequence>MSPGGTIQMEKEPIDEDRQRFAQMGITQESFDPKKKKIFYALSAVVTLVFLSGIFYTVFFYVTLPNHHTLSRPGQPQVDSVPLPVP</sequence>
<keyword evidence="1" id="KW-1133">Transmembrane helix</keyword>
<dbReference type="EMBL" id="AUZX01000965">
    <property type="protein sequence ID" value="EQD80076.1"/>
    <property type="molecule type" value="Genomic_DNA"/>
</dbReference>
<evidence type="ECO:0000256" key="1">
    <source>
        <dbReference type="SAM" id="Phobius"/>
    </source>
</evidence>
<comment type="caution">
    <text evidence="2">The sequence shown here is derived from an EMBL/GenBank/DDBJ whole genome shotgun (WGS) entry which is preliminary data.</text>
</comment>
<protein>
    <submittedName>
        <fullName evidence="2">Uncharacterized protein</fullName>
    </submittedName>
</protein>
<reference evidence="2" key="1">
    <citation type="submission" date="2013-08" db="EMBL/GenBank/DDBJ databases">
        <authorList>
            <person name="Mendez C."/>
            <person name="Richter M."/>
            <person name="Ferrer M."/>
            <person name="Sanchez J."/>
        </authorList>
    </citation>
    <scope>NUCLEOTIDE SEQUENCE</scope>
</reference>
<reference evidence="2" key="2">
    <citation type="journal article" date="2014" name="ISME J.">
        <title>Microbial stratification in low pH oxic and suboxic macroscopic growths along an acid mine drainage.</title>
        <authorList>
            <person name="Mendez-Garcia C."/>
            <person name="Mesa V."/>
            <person name="Sprenger R.R."/>
            <person name="Richter M."/>
            <person name="Diez M.S."/>
            <person name="Solano J."/>
            <person name="Bargiela R."/>
            <person name="Golyshina O.V."/>
            <person name="Manteca A."/>
            <person name="Ramos J.L."/>
            <person name="Gallego J.R."/>
            <person name="Llorente I."/>
            <person name="Martins Dos Santos V.A."/>
            <person name="Jensen O.N."/>
            <person name="Pelaez A.I."/>
            <person name="Sanchez J."/>
            <person name="Ferrer M."/>
        </authorList>
    </citation>
    <scope>NUCLEOTIDE SEQUENCE</scope>
</reference>
<organism evidence="2">
    <name type="scientific">mine drainage metagenome</name>
    <dbReference type="NCBI Taxonomy" id="410659"/>
    <lineage>
        <taxon>unclassified sequences</taxon>
        <taxon>metagenomes</taxon>
        <taxon>ecological metagenomes</taxon>
    </lineage>
</organism>
<dbReference type="AlphaFoldDB" id="T1C3M4"/>
<name>T1C3M4_9ZZZZ</name>